<accession>A0A433D0Y3</accession>
<comment type="caution">
    <text evidence="1">The sequence shown here is derived from an EMBL/GenBank/DDBJ whole genome shotgun (WGS) entry which is preliminary data.</text>
</comment>
<sequence>MEKEEHIIKVKLAWIETVTSEADEEDESKPVTSGELKSPINVAHNYILDMGSKEVRKVFELSQ</sequence>
<keyword evidence="2" id="KW-1185">Reference proteome</keyword>
<name>A0A433D0Y3_9FUNG</name>
<reference evidence="1 2" key="1">
    <citation type="journal article" date="2018" name="New Phytol.">
        <title>Phylogenomics of Endogonaceae and evolution of mycorrhizas within Mucoromycota.</title>
        <authorList>
            <person name="Chang Y."/>
            <person name="Desiro A."/>
            <person name="Na H."/>
            <person name="Sandor L."/>
            <person name="Lipzen A."/>
            <person name="Clum A."/>
            <person name="Barry K."/>
            <person name="Grigoriev I.V."/>
            <person name="Martin F.M."/>
            <person name="Stajich J.E."/>
            <person name="Smith M.E."/>
            <person name="Bonito G."/>
            <person name="Spatafora J.W."/>
        </authorList>
    </citation>
    <scope>NUCLEOTIDE SEQUENCE [LARGE SCALE GENOMIC DNA]</scope>
    <source>
        <strain evidence="1 2">GMNB39</strain>
    </source>
</reference>
<gene>
    <name evidence="1" type="ORF">BC936DRAFT_149381</name>
</gene>
<proteinExistence type="predicted"/>
<evidence type="ECO:0000313" key="2">
    <source>
        <dbReference type="Proteomes" id="UP000268093"/>
    </source>
</evidence>
<evidence type="ECO:0000313" key="1">
    <source>
        <dbReference type="EMBL" id="RUP44494.1"/>
    </source>
</evidence>
<organism evidence="1 2">
    <name type="scientific">Jimgerdemannia flammicorona</name>
    <dbReference type="NCBI Taxonomy" id="994334"/>
    <lineage>
        <taxon>Eukaryota</taxon>
        <taxon>Fungi</taxon>
        <taxon>Fungi incertae sedis</taxon>
        <taxon>Mucoromycota</taxon>
        <taxon>Mucoromycotina</taxon>
        <taxon>Endogonomycetes</taxon>
        <taxon>Endogonales</taxon>
        <taxon>Endogonaceae</taxon>
        <taxon>Jimgerdemannia</taxon>
    </lineage>
</organism>
<protein>
    <submittedName>
        <fullName evidence="1">Uncharacterized protein</fullName>
    </submittedName>
</protein>
<dbReference type="Proteomes" id="UP000268093">
    <property type="component" value="Unassembled WGS sequence"/>
</dbReference>
<dbReference type="AlphaFoldDB" id="A0A433D0Y3"/>
<dbReference type="EMBL" id="RBNI01008826">
    <property type="protein sequence ID" value="RUP44494.1"/>
    <property type="molecule type" value="Genomic_DNA"/>
</dbReference>